<keyword evidence="3" id="KW-1185">Reference proteome</keyword>
<dbReference type="Proteomes" id="UP000652761">
    <property type="component" value="Unassembled WGS sequence"/>
</dbReference>
<name>A0A843VDI8_COLES</name>
<feature type="region of interest" description="Disordered" evidence="1">
    <location>
        <begin position="74"/>
        <end position="134"/>
    </location>
</feature>
<organism evidence="2 3">
    <name type="scientific">Colocasia esculenta</name>
    <name type="common">Wild taro</name>
    <name type="synonym">Arum esculentum</name>
    <dbReference type="NCBI Taxonomy" id="4460"/>
    <lineage>
        <taxon>Eukaryota</taxon>
        <taxon>Viridiplantae</taxon>
        <taxon>Streptophyta</taxon>
        <taxon>Embryophyta</taxon>
        <taxon>Tracheophyta</taxon>
        <taxon>Spermatophyta</taxon>
        <taxon>Magnoliopsida</taxon>
        <taxon>Liliopsida</taxon>
        <taxon>Araceae</taxon>
        <taxon>Aroideae</taxon>
        <taxon>Colocasieae</taxon>
        <taxon>Colocasia</taxon>
    </lineage>
</organism>
<feature type="compositionally biased region" description="Polar residues" evidence="1">
    <location>
        <begin position="93"/>
        <end position="103"/>
    </location>
</feature>
<gene>
    <name evidence="2" type="ORF">Taro_025882</name>
</gene>
<feature type="region of interest" description="Disordered" evidence="1">
    <location>
        <begin position="1"/>
        <end position="41"/>
    </location>
</feature>
<evidence type="ECO:0000313" key="2">
    <source>
        <dbReference type="EMBL" id="MQL93246.1"/>
    </source>
</evidence>
<dbReference type="EMBL" id="NMUH01001536">
    <property type="protein sequence ID" value="MQL93246.1"/>
    <property type="molecule type" value="Genomic_DNA"/>
</dbReference>
<reference evidence="2" key="1">
    <citation type="submission" date="2017-07" db="EMBL/GenBank/DDBJ databases">
        <title>Taro Niue Genome Assembly and Annotation.</title>
        <authorList>
            <person name="Atibalentja N."/>
            <person name="Keating K."/>
            <person name="Fields C.J."/>
        </authorList>
    </citation>
    <scope>NUCLEOTIDE SEQUENCE</scope>
    <source>
        <strain evidence="2">Niue_2</strain>
        <tissue evidence="2">Leaf</tissue>
    </source>
</reference>
<evidence type="ECO:0000313" key="3">
    <source>
        <dbReference type="Proteomes" id="UP000652761"/>
    </source>
</evidence>
<sequence>MCFSRLMMSSKEEVDPNALPWEVESDVEEESRYDEDEFEEDDERYATWRTESDGFHVRRPRVRVPVHDRVRLPVHVGPPVDRDSLPVHAGRPTTGTASPSTTRVAPPFPSSSPPSTLVEGPHPATDEEGPQLPGRQPCWISGGKIDPDSASRYITTLVHAHIPGPVDAWREFSVSARDLLFGMFTRRFAFTRLEDLPRVRAVWESTTQTNLGKPMWEARDKAMKTTGNRDPMAWLDYGPVWLRRGYWEPLCERWATGPRQERSQAVKCNRSTHPEKNVHTSGFVSYATHSQKLVNILFITSSTFRELFDQTHKRKGTDDYVSESARTITETYDRTMVDRYAEGSIQPDLDSEAWVDAVGGPRKGRVYGFGDSLDTTPVLSSYVSSVAPPPYASSSDALPVSGVEEIRTLIREELRTHFGDMVQ</sequence>
<protein>
    <submittedName>
        <fullName evidence="2">Uncharacterized protein</fullName>
    </submittedName>
</protein>
<evidence type="ECO:0000256" key="1">
    <source>
        <dbReference type="SAM" id="MobiDB-lite"/>
    </source>
</evidence>
<proteinExistence type="predicted"/>
<dbReference type="Pfam" id="PF03004">
    <property type="entry name" value="Transposase_24"/>
    <property type="match status" value="1"/>
</dbReference>
<dbReference type="AlphaFoldDB" id="A0A843VDI8"/>
<dbReference type="InterPro" id="IPR004252">
    <property type="entry name" value="Probable_transposase_24"/>
</dbReference>
<comment type="caution">
    <text evidence="2">The sequence shown here is derived from an EMBL/GenBank/DDBJ whole genome shotgun (WGS) entry which is preliminary data.</text>
</comment>
<accession>A0A843VDI8</accession>
<feature type="compositionally biased region" description="Acidic residues" evidence="1">
    <location>
        <begin position="23"/>
        <end position="41"/>
    </location>
</feature>